<name>A0ABX6FYP7_9BURK</name>
<sequence>MKRTNLIIGVVAAGVIAAFAWRSVSRVPAQPVRAPVAAECTQEAIRAVGDAVERSILAAQCRHQH</sequence>
<organism evidence="1 2">
    <name type="scientific">Pseudoduganella flava</name>
    <dbReference type="NCBI Taxonomy" id="871742"/>
    <lineage>
        <taxon>Bacteria</taxon>
        <taxon>Pseudomonadati</taxon>
        <taxon>Pseudomonadota</taxon>
        <taxon>Betaproteobacteria</taxon>
        <taxon>Burkholderiales</taxon>
        <taxon>Oxalobacteraceae</taxon>
        <taxon>Telluria group</taxon>
        <taxon>Pseudoduganella</taxon>
    </lineage>
</organism>
<keyword evidence="1" id="KW-0449">Lipoprotein</keyword>
<reference evidence="1 2" key="1">
    <citation type="submission" date="2019-12" db="EMBL/GenBank/DDBJ databases">
        <title>Draft Genome Sequences of Six Type Strains of the Genus Massilia.</title>
        <authorList>
            <person name="Miess H."/>
            <person name="Frediansyah A."/>
            <person name="Goeker M."/>
            <person name="Gross H."/>
        </authorList>
    </citation>
    <scope>NUCLEOTIDE SEQUENCE [LARGE SCALE GENOMIC DNA]</scope>
    <source>
        <strain evidence="1 2">DSM 26639</strain>
    </source>
</reference>
<gene>
    <name evidence="1" type="ORF">GO485_28735</name>
</gene>
<proteinExistence type="predicted"/>
<keyword evidence="2" id="KW-1185">Reference proteome</keyword>
<accession>A0ABX6FYP7</accession>
<dbReference type="Proteomes" id="UP000437862">
    <property type="component" value="Chromosome"/>
</dbReference>
<protein>
    <submittedName>
        <fullName evidence="1">Entry exclusion lipoprotein TrbK</fullName>
    </submittedName>
</protein>
<evidence type="ECO:0000313" key="2">
    <source>
        <dbReference type="Proteomes" id="UP000437862"/>
    </source>
</evidence>
<evidence type="ECO:0000313" key="1">
    <source>
        <dbReference type="EMBL" id="QGZ42629.1"/>
    </source>
</evidence>
<dbReference type="RefSeq" id="WP_145880088.1">
    <property type="nucleotide sequence ID" value="NZ_CP046904.1"/>
</dbReference>
<dbReference type="EMBL" id="CP046904">
    <property type="protein sequence ID" value="QGZ42629.1"/>
    <property type="molecule type" value="Genomic_DNA"/>
</dbReference>